<reference evidence="2" key="1">
    <citation type="submission" date="2022-08" db="EMBL/GenBank/DDBJ databases">
        <authorList>
            <person name="Deng Y."/>
            <person name="Han X.-F."/>
            <person name="Zhang Y.-Q."/>
        </authorList>
    </citation>
    <scope>NUCLEOTIDE SEQUENCE</scope>
    <source>
        <strain evidence="2">CPCC 203386</strain>
    </source>
</reference>
<comment type="caution">
    <text evidence="2">The sequence shown here is derived from an EMBL/GenBank/DDBJ whole genome shotgun (WGS) entry which is preliminary data.</text>
</comment>
<keyword evidence="1" id="KW-0812">Transmembrane</keyword>
<gene>
    <name evidence="2" type="ORF">N1032_10170</name>
</gene>
<dbReference type="EMBL" id="JANLCJ010000003">
    <property type="protein sequence ID" value="MCS5734102.1"/>
    <property type="molecule type" value="Genomic_DNA"/>
</dbReference>
<feature type="transmembrane region" description="Helical" evidence="1">
    <location>
        <begin position="96"/>
        <end position="118"/>
    </location>
</feature>
<feature type="transmembrane region" description="Helical" evidence="1">
    <location>
        <begin position="27"/>
        <end position="48"/>
    </location>
</feature>
<dbReference type="RefSeq" id="WP_259538951.1">
    <property type="nucleotide sequence ID" value="NZ_JANLCJ010000003.1"/>
</dbReference>
<evidence type="ECO:0000256" key="1">
    <source>
        <dbReference type="SAM" id="Phobius"/>
    </source>
</evidence>
<protein>
    <submittedName>
        <fullName evidence="2">Uncharacterized protein</fullName>
    </submittedName>
</protein>
<name>A0ABT2H2G2_9MICO</name>
<keyword evidence="3" id="KW-1185">Reference proteome</keyword>
<evidence type="ECO:0000313" key="2">
    <source>
        <dbReference type="EMBL" id="MCS5734102.1"/>
    </source>
</evidence>
<proteinExistence type="predicted"/>
<dbReference type="Proteomes" id="UP001165586">
    <property type="component" value="Unassembled WGS sequence"/>
</dbReference>
<feature type="transmembrane region" description="Helical" evidence="1">
    <location>
        <begin position="60"/>
        <end position="84"/>
    </location>
</feature>
<organism evidence="2 3">
    <name type="scientific">Herbiconiux daphne</name>
    <dbReference type="NCBI Taxonomy" id="2970914"/>
    <lineage>
        <taxon>Bacteria</taxon>
        <taxon>Bacillati</taxon>
        <taxon>Actinomycetota</taxon>
        <taxon>Actinomycetes</taxon>
        <taxon>Micrococcales</taxon>
        <taxon>Microbacteriaceae</taxon>
        <taxon>Herbiconiux</taxon>
    </lineage>
</organism>
<sequence>MTDPVTSTHDVSSPDAEVQRIMRTGTVWAAAGALAPALALGPLIASGWRPGDLPLLAATAWWVGAVAAAVGLALLVWAGCPVLGFRLDEALTQKVFSIRVGIVLNLGGITLAGLAVLLSPGG</sequence>
<evidence type="ECO:0000313" key="3">
    <source>
        <dbReference type="Proteomes" id="UP001165586"/>
    </source>
</evidence>
<keyword evidence="1" id="KW-1133">Transmembrane helix</keyword>
<accession>A0ABT2H2G2</accession>
<keyword evidence="1" id="KW-0472">Membrane</keyword>